<dbReference type="InterPro" id="IPR045619">
    <property type="entry name" value="DUF6443"/>
</dbReference>
<gene>
    <name evidence="3" type="ORF">ACFQZI_10445</name>
</gene>
<evidence type="ECO:0000259" key="2">
    <source>
        <dbReference type="Pfam" id="PF20041"/>
    </source>
</evidence>
<dbReference type="EMBL" id="JBHTIA010000006">
    <property type="protein sequence ID" value="MFD0765271.1"/>
    <property type="molecule type" value="Genomic_DNA"/>
</dbReference>
<feature type="chain" id="PRO_5047304929" evidence="1">
    <location>
        <begin position="31"/>
        <end position="759"/>
    </location>
</feature>
<name>A0ABW2ZGD9_9SPHI</name>
<evidence type="ECO:0000256" key="1">
    <source>
        <dbReference type="SAM" id="SignalP"/>
    </source>
</evidence>
<accession>A0ABW2ZGD9</accession>
<feature type="signal peptide" evidence="1">
    <location>
        <begin position="1"/>
        <end position="30"/>
    </location>
</feature>
<dbReference type="Gene3D" id="2.180.10.10">
    <property type="entry name" value="RHS repeat-associated core"/>
    <property type="match status" value="1"/>
</dbReference>
<feature type="domain" description="DUF6443" evidence="2">
    <location>
        <begin position="59"/>
        <end position="190"/>
    </location>
</feature>
<proteinExistence type="predicted"/>
<sequence>MFTNYKKSLISSWSGVTLLLLSVYTGRAQAQTNCTPLLPQATISKNYIISYVARDSGITNPTASTLTNCSMIRTVQYFDGLGRPVQTVQIKGSPLGDKDVITGMEYDQYGRQVKSYLPYTASGAPGSYRSNALNTGGNYAASAQKGFYEQTNQNYVTIPTPYATTVFEASPLNRVTEQGAPGTAWLPRAQGGRTVVTAYNSNNTLALTDTANTRLVALYKATATASQTISLTRGAANAGRYEANQLSVTTTKDENWLSGRGGTIEEYRDKEGRTVLKRAFNWLPLSNTMEVLSTYYVYDDRGNLAYVLPPKAEADADGLTGISQGVLDNLCYQYRYDALGRLTQKKLPGKGWEFLIYNKLNQVVATQDAIQRNKAPQEFTITKYDPIGRVVITGIYKHSSSTAGTDYRGALQSLLDAQTWFTESPTGAPGSYGYTSDSWPSLISNFLSVNYYDDYRFNGTNPYPATGTEISTKTKGLLTGSISNVLGTGWMLWNVMYYDDLGRNVKTFSQHYLSGSSNTNNYDEVRTAYLFSGEVKKVVRYHNINNSSNVKVQVLAVANSYTYDHMGRKINSTQQTGATLPAPEVVISQNEYNEIGQLSVKRLHSETTTAPYTPFLQTIQYKYNERGWLSKINDPAVTPPADNSQLFSMQLKYNDGTNGQFNGNIANQVFLNTGSTSPATQPVQTFTYQYDQLNRLKSGVSTGAVSPVLNMSETAISYDKMGNIKNLTRDGTAYTYDYSYSTPDGNQLKMITGMMAGSY</sequence>
<protein>
    <submittedName>
        <fullName evidence="3">DUF6443 domain-containing protein</fullName>
    </submittedName>
</protein>
<keyword evidence="1" id="KW-0732">Signal</keyword>
<dbReference type="Pfam" id="PF20041">
    <property type="entry name" value="DUF6443"/>
    <property type="match status" value="1"/>
</dbReference>
<reference evidence="4" key="1">
    <citation type="journal article" date="2019" name="Int. J. Syst. Evol. Microbiol.">
        <title>The Global Catalogue of Microorganisms (GCM) 10K type strain sequencing project: providing services to taxonomists for standard genome sequencing and annotation.</title>
        <authorList>
            <consortium name="The Broad Institute Genomics Platform"/>
            <consortium name="The Broad Institute Genome Sequencing Center for Infectious Disease"/>
            <person name="Wu L."/>
            <person name="Ma J."/>
        </authorList>
    </citation>
    <scope>NUCLEOTIDE SEQUENCE [LARGE SCALE GENOMIC DNA]</scope>
    <source>
        <strain evidence="4">CCUG 60742</strain>
    </source>
</reference>
<keyword evidence="4" id="KW-1185">Reference proteome</keyword>
<comment type="caution">
    <text evidence="3">The sequence shown here is derived from an EMBL/GenBank/DDBJ whole genome shotgun (WGS) entry which is preliminary data.</text>
</comment>
<dbReference type="Proteomes" id="UP001597073">
    <property type="component" value="Unassembled WGS sequence"/>
</dbReference>
<evidence type="ECO:0000313" key="3">
    <source>
        <dbReference type="EMBL" id="MFD0765271.1"/>
    </source>
</evidence>
<organism evidence="3 4">
    <name type="scientific">Mucilaginibacter lutimaris</name>
    <dbReference type="NCBI Taxonomy" id="931629"/>
    <lineage>
        <taxon>Bacteria</taxon>
        <taxon>Pseudomonadati</taxon>
        <taxon>Bacteroidota</taxon>
        <taxon>Sphingobacteriia</taxon>
        <taxon>Sphingobacteriales</taxon>
        <taxon>Sphingobacteriaceae</taxon>
        <taxon>Mucilaginibacter</taxon>
    </lineage>
</organism>
<evidence type="ECO:0000313" key="4">
    <source>
        <dbReference type="Proteomes" id="UP001597073"/>
    </source>
</evidence>
<dbReference type="RefSeq" id="WP_377142212.1">
    <property type="nucleotide sequence ID" value="NZ_JBHTIA010000006.1"/>
</dbReference>
<feature type="non-terminal residue" evidence="3">
    <location>
        <position position="759"/>
    </location>
</feature>